<evidence type="ECO:0000313" key="1">
    <source>
        <dbReference type="EMBL" id="CAL8070869.1"/>
    </source>
</evidence>
<protein>
    <submittedName>
        <fullName evidence="1">Uncharacterized protein</fullName>
    </submittedName>
</protein>
<sequence length="546" mass="62849">MYLGLNITVLNGSFGISGDYELKEGVGLQVSNLGLKLQLGELQMKFPQYFTIVNGENSETEEWKFDIAPEIMRRWSIVDESGLSFEERYEEHVQNVINSYLIATKFAFSRMIMQLEIPGLHIDPWVRNANLTSLKPHFNTTHVEIEFKIPDFQIISEKFILREYKDSSTEETHWRGWSMIVSNYTIRLVANWELKPLVGLQVSNVEMSFGIDDFRTRQENATRIFADGTTVELGATEVQYAERMNADWAEIGVDVTSTAETWLNCFLGGGRNGNSDCDDLLNNEYQIGNFVQLMQTIGLGIAHGQEQLTGNNKDIPEIGNNLPYLFANLSSPTINDVLIEFSTMIIQTWKFVKDFDYIRISENTMYYDFVWENCMMPSECRNIHENMSLNDFSLYGFPDLRVKVEATSDGLYYSMNVPQLQLEIDEFHHETTDLGSGNKEIFERLKLNVSADFGFSGQFEVVDGVGLQLRNVGITFRLRELQLRIPEFYTIENGEESEIQEYHIDMAPKIVELWSSVDENGVTFQRKYEQKVQERINSVLSGRTMF</sequence>
<reference evidence="1 2" key="1">
    <citation type="submission" date="2024-08" db="EMBL/GenBank/DDBJ databases">
        <authorList>
            <person name="Cucini C."/>
            <person name="Frati F."/>
        </authorList>
    </citation>
    <scope>NUCLEOTIDE SEQUENCE [LARGE SCALE GENOMIC DNA]</scope>
</reference>
<dbReference type="Proteomes" id="UP001642540">
    <property type="component" value="Unassembled WGS sequence"/>
</dbReference>
<evidence type="ECO:0000313" key="2">
    <source>
        <dbReference type="Proteomes" id="UP001642540"/>
    </source>
</evidence>
<organism evidence="1 2">
    <name type="scientific">Orchesella dallaii</name>
    <dbReference type="NCBI Taxonomy" id="48710"/>
    <lineage>
        <taxon>Eukaryota</taxon>
        <taxon>Metazoa</taxon>
        <taxon>Ecdysozoa</taxon>
        <taxon>Arthropoda</taxon>
        <taxon>Hexapoda</taxon>
        <taxon>Collembola</taxon>
        <taxon>Entomobryomorpha</taxon>
        <taxon>Entomobryoidea</taxon>
        <taxon>Orchesellidae</taxon>
        <taxon>Orchesellinae</taxon>
        <taxon>Orchesella</taxon>
    </lineage>
</organism>
<dbReference type="EMBL" id="CAXLJM020000004">
    <property type="protein sequence ID" value="CAL8070869.1"/>
    <property type="molecule type" value="Genomic_DNA"/>
</dbReference>
<accession>A0ABP1PLS8</accession>
<comment type="caution">
    <text evidence="1">The sequence shown here is derived from an EMBL/GenBank/DDBJ whole genome shotgun (WGS) entry which is preliminary data.</text>
</comment>
<name>A0ABP1PLS8_9HEXA</name>
<gene>
    <name evidence="1" type="ORF">ODALV1_LOCUS1463</name>
</gene>
<proteinExistence type="predicted"/>
<keyword evidence="2" id="KW-1185">Reference proteome</keyword>